<reference evidence="2" key="3">
    <citation type="submission" date="2023-05" db="EMBL/GenBank/DDBJ databases">
        <authorList>
            <person name="Smith C.H."/>
        </authorList>
    </citation>
    <scope>NUCLEOTIDE SEQUENCE</scope>
    <source>
        <strain evidence="2">CHS0354</strain>
        <tissue evidence="2">Mantle</tissue>
    </source>
</reference>
<feature type="region of interest" description="Disordered" evidence="1">
    <location>
        <begin position="128"/>
        <end position="156"/>
    </location>
</feature>
<comment type="caution">
    <text evidence="2">The sequence shown here is derived from an EMBL/GenBank/DDBJ whole genome shotgun (WGS) entry which is preliminary data.</text>
</comment>
<reference evidence="2" key="2">
    <citation type="journal article" date="2021" name="Genome Biol. Evol.">
        <title>Developing a high-quality reference genome for a parasitic bivalve with doubly uniparental inheritance (Bivalvia: Unionida).</title>
        <authorList>
            <person name="Smith C.H."/>
        </authorList>
    </citation>
    <scope>NUCLEOTIDE SEQUENCE</scope>
    <source>
        <strain evidence="2">CHS0354</strain>
        <tissue evidence="2">Mantle</tissue>
    </source>
</reference>
<keyword evidence="3" id="KW-1185">Reference proteome</keyword>
<feature type="compositionally biased region" description="Low complexity" evidence="1">
    <location>
        <begin position="66"/>
        <end position="76"/>
    </location>
</feature>
<dbReference type="Proteomes" id="UP001195483">
    <property type="component" value="Unassembled WGS sequence"/>
</dbReference>
<evidence type="ECO:0000313" key="2">
    <source>
        <dbReference type="EMBL" id="KAK3612300.1"/>
    </source>
</evidence>
<reference evidence="2" key="1">
    <citation type="journal article" date="2021" name="Genome Biol. Evol.">
        <title>A High-Quality Reference Genome for a Parasitic Bivalve with Doubly Uniparental Inheritance (Bivalvia: Unionida).</title>
        <authorList>
            <person name="Smith C.H."/>
        </authorList>
    </citation>
    <scope>NUCLEOTIDE SEQUENCE</scope>
    <source>
        <strain evidence="2">CHS0354</strain>
    </source>
</reference>
<evidence type="ECO:0000313" key="3">
    <source>
        <dbReference type="Proteomes" id="UP001195483"/>
    </source>
</evidence>
<name>A0AAE0WHG1_9BIVA</name>
<feature type="compositionally biased region" description="Basic and acidic residues" evidence="1">
    <location>
        <begin position="80"/>
        <end position="93"/>
    </location>
</feature>
<organism evidence="2 3">
    <name type="scientific">Potamilus streckersoni</name>
    <dbReference type="NCBI Taxonomy" id="2493646"/>
    <lineage>
        <taxon>Eukaryota</taxon>
        <taxon>Metazoa</taxon>
        <taxon>Spiralia</taxon>
        <taxon>Lophotrochozoa</taxon>
        <taxon>Mollusca</taxon>
        <taxon>Bivalvia</taxon>
        <taxon>Autobranchia</taxon>
        <taxon>Heteroconchia</taxon>
        <taxon>Palaeoheterodonta</taxon>
        <taxon>Unionida</taxon>
        <taxon>Unionoidea</taxon>
        <taxon>Unionidae</taxon>
        <taxon>Ambleminae</taxon>
        <taxon>Lampsilini</taxon>
        <taxon>Potamilus</taxon>
    </lineage>
</organism>
<feature type="compositionally biased region" description="Basic and acidic residues" evidence="1">
    <location>
        <begin position="50"/>
        <end position="63"/>
    </location>
</feature>
<gene>
    <name evidence="2" type="ORF">CHS0354_011019</name>
</gene>
<sequence length="156" mass="17669">MNEHLEEEVHDLVLLFANSRIPPSSDAFATVLGEINLHDFKSNESATNKDTNKEPLSKTRNESRQSSADSPLSSNSAEAGNKEAAIEHPRQRVRWMDDFEQPLASVPSLDEKRHARLYMKTTPKHGILKREEDLNKGNDKEGASKDLEARRRVMSF</sequence>
<protein>
    <submittedName>
        <fullName evidence="2">Uncharacterized protein</fullName>
    </submittedName>
</protein>
<feature type="region of interest" description="Disordered" evidence="1">
    <location>
        <begin position="43"/>
        <end position="93"/>
    </location>
</feature>
<accession>A0AAE0WHG1</accession>
<dbReference type="AlphaFoldDB" id="A0AAE0WHG1"/>
<dbReference type="EMBL" id="JAEAOA010000686">
    <property type="protein sequence ID" value="KAK3612300.1"/>
    <property type="molecule type" value="Genomic_DNA"/>
</dbReference>
<proteinExistence type="predicted"/>
<evidence type="ECO:0000256" key="1">
    <source>
        <dbReference type="SAM" id="MobiDB-lite"/>
    </source>
</evidence>